<dbReference type="RefSeq" id="WP_164695674.1">
    <property type="nucleotide sequence ID" value="NZ_JAAIKB010000006.1"/>
</dbReference>
<dbReference type="Gene3D" id="3.40.50.150">
    <property type="entry name" value="Vaccinia Virus protein VP39"/>
    <property type="match status" value="1"/>
</dbReference>
<protein>
    <submittedName>
        <fullName evidence="2">FkbM family methyltransferase</fullName>
    </submittedName>
</protein>
<dbReference type="GO" id="GO:0032259">
    <property type="term" value="P:methylation"/>
    <property type="evidence" value="ECO:0007669"/>
    <property type="project" value="UniProtKB-KW"/>
</dbReference>
<dbReference type="PANTHER" id="PTHR34203:SF15">
    <property type="entry name" value="SLL1173 PROTEIN"/>
    <property type="match status" value="1"/>
</dbReference>
<proteinExistence type="predicted"/>
<feature type="domain" description="Methyltransferase FkbM" evidence="1">
    <location>
        <begin position="40"/>
        <end position="180"/>
    </location>
</feature>
<dbReference type="AlphaFoldDB" id="A0A6M1LN34"/>
<gene>
    <name evidence="2" type="ORF">G3576_17290</name>
</gene>
<dbReference type="EMBL" id="JAAIKB010000006">
    <property type="protein sequence ID" value="NGM21781.1"/>
    <property type="molecule type" value="Genomic_DNA"/>
</dbReference>
<dbReference type="Pfam" id="PF05050">
    <property type="entry name" value="Methyltransf_21"/>
    <property type="match status" value="1"/>
</dbReference>
<accession>A0A6M1LN34</accession>
<organism evidence="2 3">
    <name type="scientific">Falsiroseomonas algicola</name>
    <dbReference type="NCBI Taxonomy" id="2716930"/>
    <lineage>
        <taxon>Bacteria</taxon>
        <taxon>Pseudomonadati</taxon>
        <taxon>Pseudomonadota</taxon>
        <taxon>Alphaproteobacteria</taxon>
        <taxon>Acetobacterales</taxon>
        <taxon>Roseomonadaceae</taxon>
        <taxon>Falsiroseomonas</taxon>
    </lineage>
</organism>
<evidence type="ECO:0000313" key="2">
    <source>
        <dbReference type="EMBL" id="NGM21781.1"/>
    </source>
</evidence>
<dbReference type="InterPro" id="IPR029063">
    <property type="entry name" value="SAM-dependent_MTases_sf"/>
</dbReference>
<reference evidence="2 3" key="1">
    <citation type="submission" date="2020-03" db="EMBL/GenBank/DDBJ databases">
        <title>Roseomonas stagni sp. nov., isolated from pond water in Japan.</title>
        <authorList>
            <person name="Furuhata K."/>
            <person name="Miyamoto H."/>
            <person name="Goto K."/>
        </authorList>
    </citation>
    <scope>NUCLEOTIDE SEQUENCE [LARGE SCALE GENOMIC DNA]</scope>
    <source>
        <strain evidence="2 3">PeD5</strain>
    </source>
</reference>
<dbReference type="GO" id="GO:0008168">
    <property type="term" value="F:methyltransferase activity"/>
    <property type="evidence" value="ECO:0007669"/>
    <property type="project" value="UniProtKB-KW"/>
</dbReference>
<evidence type="ECO:0000313" key="3">
    <source>
        <dbReference type="Proteomes" id="UP000475385"/>
    </source>
</evidence>
<dbReference type="SUPFAM" id="SSF53335">
    <property type="entry name" value="S-adenosyl-L-methionine-dependent methyltransferases"/>
    <property type="match status" value="1"/>
</dbReference>
<keyword evidence="2" id="KW-0489">Methyltransferase</keyword>
<dbReference type="Proteomes" id="UP000475385">
    <property type="component" value="Unassembled WGS sequence"/>
</dbReference>
<evidence type="ECO:0000259" key="1">
    <source>
        <dbReference type="Pfam" id="PF05050"/>
    </source>
</evidence>
<keyword evidence="3" id="KW-1185">Reference proteome</keyword>
<keyword evidence="2" id="KW-0808">Transferase</keyword>
<dbReference type="PANTHER" id="PTHR34203">
    <property type="entry name" value="METHYLTRANSFERASE, FKBM FAMILY PROTEIN"/>
    <property type="match status" value="1"/>
</dbReference>
<dbReference type="NCBIfam" id="TIGR01444">
    <property type="entry name" value="fkbM_fam"/>
    <property type="match status" value="1"/>
</dbReference>
<dbReference type="InterPro" id="IPR006342">
    <property type="entry name" value="FkbM_mtfrase"/>
</dbReference>
<comment type="caution">
    <text evidence="2">The sequence shown here is derived from an EMBL/GenBank/DDBJ whole genome shotgun (WGS) entry which is preliminary data.</text>
</comment>
<name>A0A6M1LN34_9PROT</name>
<sequence length="249" mass="26075">MTSVAAVRASIRTYLREPGRAAALDGFQARFLGPGELGFDVGAHVGDRAASFRRLGARAVAVEPQPLLARFLRRAFGRDAGFTLVESLVGEAVGEAVLRVNSANPTVATASADFVAAADGAAGWEGQVWDRELRLPVTTLDALAAAHGMPDFVKIDVEGYEAVALAGLTRAPRSLSFEFTTIQRGVAGQCLDRLAALGFRAFNACLGEGMRFAHPAPIGAAAMAEWIAALPHEANSGDVYASLEPARLG</sequence>
<dbReference type="InterPro" id="IPR052514">
    <property type="entry name" value="SAM-dependent_MTase"/>
</dbReference>